<dbReference type="EMBL" id="JACBKZ010000005">
    <property type="protein sequence ID" value="KAF5950152.1"/>
    <property type="molecule type" value="Genomic_DNA"/>
</dbReference>
<sequence>MEKTGPSLQTEARHKKSPEVRSHPTTKIRIGITISPLHALFRTKLSLQSLQGPPLHKFDMLQEGHPKLLQSPSQASLRGFECMGVNGSAEKWAVESRAGLEGEREDEGVESECERGVNVVEESEGLVVAALVDVGCVREPSVAAQNFGPSLERGVGRSSESGVRVWWVEPEWLARASGCTWFWT</sequence>
<evidence type="ECO:0000313" key="2">
    <source>
        <dbReference type="EMBL" id="KAF5950152.1"/>
    </source>
</evidence>
<name>A0A7J7HB38_CAMSI</name>
<gene>
    <name evidence="2" type="ORF">HYC85_012145</name>
</gene>
<keyword evidence="3" id="KW-1185">Reference proteome</keyword>
<proteinExistence type="predicted"/>
<organism evidence="2 3">
    <name type="scientific">Camellia sinensis</name>
    <name type="common">Tea plant</name>
    <name type="synonym">Thea sinensis</name>
    <dbReference type="NCBI Taxonomy" id="4442"/>
    <lineage>
        <taxon>Eukaryota</taxon>
        <taxon>Viridiplantae</taxon>
        <taxon>Streptophyta</taxon>
        <taxon>Embryophyta</taxon>
        <taxon>Tracheophyta</taxon>
        <taxon>Spermatophyta</taxon>
        <taxon>Magnoliopsida</taxon>
        <taxon>eudicotyledons</taxon>
        <taxon>Gunneridae</taxon>
        <taxon>Pentapetalae</taxon>
        <taxon>asterids</taxon>
        <taxon>Ericales</taxon>
        <taxon>Theaceae</taxon>
        <taxon>Camellia</taxon>
    </lineage>
</organism>
<reference evidence="2 3" key="2">
    <citation type="submission" date="2020-07" db="EMBL/GenBank/DDBJ databases">
        <title>Genome assembly of wild tea tree DASZ reveals pedigree and selection history of tea varieties.</title>
        <authorList>
            <person name="Zhang W."/>
        </authorList>
    </citation>
    <scope>NUCLEOTIDE SEQUENCE [LARGE SCALE GENOMIC DNA]</scope>
    <source>
        <strain evidence="3">cv. G240</strain>
        <tissue evidence="2">Leaf</tissue>
    </source>
</reference>
<accession>A0A7J7HB38</accession>
<protein>
    <submittedName>
        <fullName evidence="2">Uncharacterized protein</fullName>
    </submittedName>
</protein>
<evidence type="ECO:0000256" key="1">
    <source>
        <dbReference type="SAM" id="MobiDB-lite"/>
    </source>
</evidence>
<reference evidence="3" key="1">
    <citation type="journal article" date="2020" name="Nat. Commun.">
        <title>Genome assembly of wild tea tree DASZ reveals pedigree and selection history of tea varieties.</title>
        <authorList>
            <person name="Zhang W."/>
            <person name="Zhang Y."/>
            <person name="Qiu H."/>
            <person name="Guo Y."/>
            <person name="Wan H."/>
            <person name="Zhang X."/>
            <person name="Scossa F."/>
            <person name="Alseekh S."/>
            <person name="Zhang Q."/>
            <person name="Wang P."/>
            <person name="Xu L."/>
            <person name="Schmidt M.H."/>
            <person name="Jia X."/>
            <person name="Li D."/>
            <person name="Zhu A."/>
            <person name="Guo F."/>
            <person name="Chen W."/>
            <person name="Ni D."/>
            <person name="Usadel B."/>
            <person name="Fernie A.R."/>
            <person name="Wen W."/>
        </authorList>
    </citation>
    <scope>NUCLEOTIDE SEQUENCE [LARGE SCALE GENOMIC DNA]</scope>
    <source>
        <strain evidence="3">cv. G240</strain>
    </source>
</reference>
<dbReference type="AlphaFoldDB" id="A0A7J7HB38"/>
<evidence type="ECO:0000313" key="3">
    <source>
        <dbReference type="Proteomes" id="UP000593564"/>
    </source>
</evidence>
<dbReference type="Proteomes" id="UP000593564">
    <property type="component" value="Unassembled WGS sequence"/>
</dbReference>
<feature type="compositionally biased region" description="Polar residues" evidence="1">
    <location>
        <begin position="1"/>
        <end position="10"/>
    </location>
</feature>
<feature type="region of interest" description="Disordered" evidence="1">
    <location>
        <begin position="1"/>
        <end position="24"/>
    </location>
</feature>
<comment type="caution">
    <text evidence="2">The sequence shown here is derived from an EMBL/GenBank/DDBJ whole genome shotgun (WGS) entry which is preliminary data.</text>
</comment>